<dbReference type="RefSeq" id="WP_111371526.1">
    <property type="nucleotide sequence ID" value="NZ_CP029480.1"/>
</dbReference>
<keyword evidence="10" id="KW-1185">Reference proteome</keyword>
<evidence type="ECO:0000256" key="1">
    <source>
        <dbReference type="ARBA" id="ARBA00004651"/>
    </source>
</evidence>
<keyword evidence="4 7" id="KW-0812">Transmembrane</keyword>
<feature type="transmembrane region" description="Helical" evidence="7">
    <location>
        <begin position="149"/>
        <end position="167"/>
    </location>
</feature>
<protein>
    <recommendedName>
        <fullName evidence="8">Glycine transporter domain-containing protein</fullName>
    </recommendedName>
</protein>
<dbReference type="PANTHER" id="PTHR30506">
    <property type="entry name" value="INNER MEMBRANE PROTEIN"/>
    <property type="match status" value="1"/>
</dbReference>
<reference evidence="9 10" key="1">
    <citation type="submission" date="2018-05" db="EMBL/GenBank/DDBJ databases">
        <title>Complete genome sequence of Arcticibacterium luteifluviistationis SM1504T, a cytophagaceae bacterium isolated from Arctic surface seawater.</title>
        <authorList>
            <person name="Li Y."/>
            <person name="Qin Q.-L."/>
        </authorList>
    </citation>
    <scope>NUCLEOTIDE SEQUENCE [LARGE SCALE GENOMIC DNA]</scope>
    <source>
        <strain evidence="9 10">SM1504</strain>
    </source>
</reference>
<evidence type="ECO:0000256" key="6">
    <source>
        <dbReference type="ARBA" id="ARBA00023136"/>
    </source>
</evidence>
<dbReference type="InterPro" id="IPR005115">
    <property type="entry name" value="Gly_transporter"/>
</dbReference>
<feature type="transmembrane region" description="Helical" evidence="7">
    <location>
        <begin position="63"/>
        <end position="79"/>
    </location>
</feature>
<keyword evidence="3" id="KW-1003">Cell membrane</keyword>
<evidence type="ECO:0000256" key="3">
    <source>
        <dbReference type="ARBA" id="ARBA00022475"/>
    </source>
</evidence>
<dbReference type="Pfam" id="PF03458">
    <property type="entry name" value="Gly_transporter"/>
    <property type="match status" value="2"/>
</dbReference>
<feature type="transmembrane region" description="Helical" evidence="7">
    <location>
        <begin position="6"/>
        <end position="24"/>
    </location>
</feature>
<dbReference type="EMBL" id="CP029480">
    <property type="protein sequence ID" value="AWV98343.1"/>
    <property type="molecule type" value="Genomic_DNA"/>
</dbReference>
<evidence type="ECO:0000259" key="8">
    <source>
        <dbReference type="Pfam" id="PF03458"/>
    </source>
</evidence>
<feature type="domain" description="Glycine transporter" evidence="8">
    <location>
        <begin position="92"/>
        <end position="164"/>
    </location>
</feature>
<evidence type="ECO:0000256" key="4">
    <source>
        <dbReference type="ARBA" id="ARBA00022692"/>
    </source>
</evidence>
<keyword evidence="5 7" id="KW-1133">Transmembrane helix</keyword>
<sequence>MNWIYFFEILGTVIFVISGVMTAIDDDFDVVGSIIIGIVTAVGGGTVRDVLIGQTPVGWMRDTSFLWAMLAGVILSYLFRKYITKLRRSMFFFDTMGIGLFTILGLQKTLNAGLEVPFAVLMGIVSAVFGGVIRDVLTNRVPLIFRKEIYATACLVGALVFLALEQFNTIRPINMGVSMLVVMIIRYLSVKNNWGLKL</sequence>
<dbReference type="AlphaFoldDB" id="A0A2Z4GBN6"/>
<evidence type="ECO:0000313" key="10">
    <source>
        <dbReference type="Proteomes" id="UP000249873"/>
    </source>
</evidence>
<feature type="transmembrane region" description="Helical" evidence="7">
    <location>
        <begin position="31"/>
        <end position="51"/>
    </location>
</feature>
<evidence type="ECO:0000256" key="7">
    <source>
        <dbReference type="SAM" id="Phobius"/>
    </source>
</evidence>
<feature type="transmembrane region" description="Helical" evidence="7">
    <location>
        <begin position="116"/>
        <end position="137"/>
    </location>
</feature>
<feature type="transmembrane region" description="Helical" evidence="7">
    <location>
        <begin position="91"/>
        <end position="110"/>
    </location>
</feature>
<feature type="domain" description="Glycine transporter" evidence="8">
    <location>
        <begin position="6"/>
        <end position="80"/>
    </location>
</feature>
<comment type="subcellular location">
    <subcellularLocation>
        <location evidence="1">Cell membrane</location>
        <topology evidence="1">Multi-pass membrane protein</topology>
    </subcellularLocation>
</comment>
<dbReference type="Proteomes" id="UP000249873">
    <property type="component" value="Chromosome"/>
</dbReference>
<dbReference type="GO" id="GO:0005886">
    <property type="term" value="C:plasma membrane"/>
    <property type="evidence" value="ECO:0007669"/>
    <property type="project" value="UniProtKB-SubCell"/>
</dbReference>
<comment type="similarity">
    <text evidence="2">Belongs to the UPF0126 family.</text>
</comment>
<gene>
    <name evidence="9" type="ORF">DJ013_09230</name>
</gene>
<evidence type="ECO:0000256" key="2">
    <source>
        <dbReference type="ARBA" id="ARBA00008193"/>
    </source>
</evidence>
<dbReference type="KEGG" id="als:DJ013_09230"/>
<name>A0A2Z4GBN6_9BACT</name>
<dbReference type="OrthoDB" id="9791874at2"/>
<organism evidence="9 10">
    <name type="scientific">Arcticibacterium luteifluviistationis</name>
    <dbReference type="NCBI Taxonomy" id="1784714"/>
    <lineage>
        <taxon>Bacteria</taxon>
        <taxon>Pseudomonadati</taxon>
        <taxon>Bacteroidota</taxon>
        <taxon>Cytophagia</taxon>
        <taxon>Cytophagales</taxon>
        <taxon>Leadbetterellaceae</taxon>
        <taxon>Arcticibacterium</taxon>
    </lineage>
</organism>
<proteinExistence type="inferred from homology"/>
<accession>A0A2Z4GBN6</accession>
<feature type="transmembrane region" description="Helical" evidence="7">
    <location>
        <begin position="173"/>
        <end position="190"/>
    </location>
</feature>
<keyword evidence="6 7" id="KW-0472">Membrane</keyword>
<evidence type="ECO:0000313" key="9">
    <source>
        <dbReference type="EMBL" id="AWV98343.1"/>
    </source>
</evidence>
<evidence type="ECO:0000256" key="5">
    <source>
        <dbReference type="ARBA" id="ARBA00022989"/>
    </source>
</evidence>
<dbReference type="PANTHER" id="PTHR30506:SF3">
    <property type="entry name" value="UPF0126 INNER MEMBRANE PROTEIN YADS-RELATED"/>
    <property type="match status" value="1"/>
</dbReference>